<dbReference type="PATRIC" id="fig|271065.3.peg.1862"/>
<reference evidence="3" key="1">
    <citation type="journal article" date="2012" name="J. Bacteriol.">
        <title>Genome sequence of the haloalkaliphilic methanotrophic bacterium Methylomicrobium alcaliphilum 20Z.</title>
        <authorList>
            <person name="Vuilleumier S."/>
            <person name="Khmelenina V.N."/>
            <person name="Bringel F."/>
            <person name="Reshetnikov A.S."/>
            <person name="Lajus A."/>
            <person name="Mangenot S."/>
            <person name="Rouy Z."/>
            <person name="Op den Camp H.J."/>
            <person name="Jetten M.S."/>
            <person name="Dispirito A.A."/>
            <person name="Dunfield P."/>
            <person name="Klotz M.G."/>
            <person name="Semrau J.D."/>
            <person name="Stein L.Y."/>
            <person name="Barbe V."/>
            <person name="Medigue C."/>
            <person name="Trotsenko Y.A."/>
            <person name="Kalyuzhnaya M.G."/>
        </authorList>
    </citation>
    <scope>NUCLEOTIDE SEQUENCE [LARGE SCALE GENOMIC DNA]</scope>
    <source>
        <strain evidence="3">DSM 19304 / NCIMB 14124 / VKM B-2133 / 20Z</strain>
    </source>
</reference>
<keyword evidence="3" id="KW-1185">Reference proteome</keyword>
<feature type="transmembrane region" description="Helical" evidence="1">
    <location>
        <begin position="175"/>
        <end position="193"/>
    </location>
</feature>
<protein>
    <submittedName>
        <fullName evidence="2">Uncharacterized protein</fullName>
    </submittedName>
</protein>
<dbReference type="HOGENOM" id="CLU_115371_0_0_6"/>
<proteinExistence type="predicted"/>
<evidence type="ECO:0000256" key="1">
    <source>
        <dbReference type="SAM" id="Phobius"/>
    </source>
</evidence>
<name>G4T1S0_META2</name>
<keyword evidence="1" id="KW-1133">Transmembrane helix</keyword>
<gene>
    <name evidence="2" type="ordered locus">MEALZ_1816</name>
</gene>
<dbReference type="AlphaFoldDB" id="G4T1S0"/>
<accession>G4T1S0</accession>
<evidence type="ECO:0000313" key="2">
    <source>
        <dbReference type="EMBL" id="CCE23502.1"/>
    </source>
</evidence>
<dbReference type="STRING" id="1091494.MEALZ_1816"/>
<dbReference type="Proteomes" id="UP000008315">
    <property type="component" value="Chromosome"/>
</dbReference>
<dbReference type="EMBL" id="FO082060">
    <property type="protein sequence ID" value="CCE23502.1"/>
    <property type="molecule type" value="Genomic_DNA"/>
</dbReference>
<keyword evidence="1" id="KW-0812">Transmembrane</keyword>
<dbReference type="KEGG" id="mah:MEALZ_1816"/>
<evidence type="ECO:0000313" key="3">
    <source>
        <dbReference type="Proteomes" id="UP000008315"/>
    </source>
</evidence>
<organism evidence="2 3">
    <name type="scientific">Methylotuvimicrobium alcaliphilum (strain DSM 19304 / NCIMB 14124 / VKM B-2133 / 20Z)</name>
    <name type="common">Methylomicrobium alcaliphilum</name>
    <dbReference type="NCBI Taxonomy" id="1091494"/>
    <lineage>
        <taxon>Bacteria</taxon>
        <taxon>Pseudomonadati</taxon>
        <taxon>Pseudomonadota</taxon>
        <taxon>Gammaproteobacteria</taxon>
        <taxon>Methylococcales</taxon>
        <taxon>Methylococcaceae</taxon>
        <taxon>Methylotuvimicrobium</taxon>
    </lineage>
</organism>
<dbReference type="RefSeq" id="WP_014148295.1">
    <property type="nucleotide sequence ID" value="NC_016112.1"/>
</dbReference>
<sequence length="206" mass="22795">MNKGIITTKRSRILTYRLFFEQLLIAAFLLSSLIIVSPAHAHRGAVDEIDACNIRVGVDSVHFTAYTPELSGSKGYCNAIPEVGQTHLVFDYGGKALRTIDVEFEITKEPEGTRIFHQEPQKVKTGSFSGIVDFSQYGAGNYLAHITIVDNDKQLDSHIPFSVGLEDPDSFNFKPLLFVFGLSAFVVLAFMYVSKDNDKPSDTPEA</sequence>
<keyword evidence="1" id="KW-0472">Membrane</keyword>